<dbReference type="InterPro" id="IPR000253">
    <property type="entry name" value="FHA_dom"/>
</dbReference>
<evidence type="ECO:0000313" key="3">
    <source>
        <dbReference type="EMBL" id="VAW91305.1"/>
    </source>
</evidence>
<evidence type="ECO:0000259" key="2">
    <source>
        <dbReference type="PROSITE" id="PS50006"/>
    </source>
</evidence>
<dbReference type="InterPro" id="IPR008984">
    <property type="entry name" value="SMAD_FHA_dom_sf"/>
</dbReference>
<dbReference type="EMBL" id="UOFR01000010">
    <property type="protein sequence ID" value="VAW91305.1"/>
    <property type="molecule type" value="Genomic_DNA"/>
</dbReference>
<organism evidence="3">
    <name type="scientific">hydrothermal vent metagenome</name>
    <dbReference type="NCBI Taxonomy" id="652676"/>
    <lineage>
        <taxon>unclassified sequences</taxon>
        <taxon>metagenomes</taxon>
        <taxon>ecological metagenomes</taxon>
    </lineage>
</organism>
<dbReference type="SMART" id="SM00240">
    <property type="entry name" value="FHA"/>
    <property type="match status" value="1"/>
</dbReference>
<dbReference type="SUPFAM" id="SSF49879">
    <property type="entry name" value="SMAD/FHA domain"/>
    <property type="match status" value="2"/>
</dbReference>
<protein>
    <submittedName>
        <fullName evidence="3">FHA domain containing protein</fullName>
    </submittedName>
</protein>
<dbReference type="Gene3D" id="2.60.200.20">
    <property type="match status" value="1"/>
</dbReference>
<evidence type="ECO:0000256" key="1">
    <source>
        <dbReference type="SAM" id="MobiDB-lite"/>
    </source>
</evidence>
<dbReference type="PROSITE" id="PS50006">
    <property type="entry name" value="FHA_DOMAIN"/>
    <property type="match status" value="1"/>
</dbReference>
<dbReference type="AlphaFoldDB" id="A0A3B0ZD15"/>
<gene>
    <name evidence="3" type="ORF">MNBD_GAMMA21-311</name>
</gene>
<reference evidence="3" key="1">
    <citation type="submission" date="2018-06" db="EMBL/GenBank/DDBJ databases">
        <authorList>
            <person name="Zhirakovskaya E."/>
        </authorList>
    </citation>
    <scope>NUCLEOTIDE SEQUENCE</scope>
</reference>
<sequence>MARLILTHEGAVMREYQLNGDRTSVGRKPQNDIHLEDPTVSGEHAVFLKLQHFYVEDLGSTNGVILNGKRVTKRQLNTGDIIRIGRHEFKFIDEVDQFDKTVLINPARLAAKPADLPKKGLVKVLNGPKAGEQIMLNKPYTTLGSPGVQVAVIAKRGNNFFLMPMSGMGDSTKPPELNSQPIGAQSKPLKSGDVIEVAGTKLQFNEA</sequence>
<accession>A0A3B0ZD15</accession>
<feature type="region of interest" description="Disordered" evidence="1">
    <location>
        <begin position="169"/>
        <end position="190"/>
    </location>
</feature>
<name>A0A3B0ZD15_9ZZZZ</name>
<dbReference type="InterPro" id="IPR050923">
    <property type="entry name" value="Cell_Proc_Reg/RNA_Proc"/>
</dbReference>
<feature type="domain" description="FHA" evidence="2">
    <location>
        <begin position="23"/>
        <end position="71"/>
    </location>
</feature>
<dbReference type="Pfam" id="PF00498">
    <property type="entry name" value="FHA"/>
    <property type="match status" value="1"/>
</dbReference>
<dbReference type="CDD" id="cd00060">
    <property type="entry name" value="FHA"/>
    <property type="match status" value="1"/>
</dbReference>
<dbReference type="PANTHER" id="PTHR23308">
    <property type="entry name" value="NUCLEAR INHIBITOR OF PROTEIN PHOSPHATASE-1"/>
    <property type="match status" value="1"/>
</dbReference>
<proteinExistence type="predicted"/>